<evidence type="ECO:0000313" key="3">
    <source>
        <dbReference type="Proteomes" id="UP001159363"/>
    </source>
</evidence>
<gene>
    <name evidence="2" type="ORF">PR048_023991</name>
</gene>
<organism evidence="2 3">
    <name type="scientific">Dryococelus australis</name>
    <dbReference type="NCBI Taxonomy" id="614101"/>
    <lineage>
        <taxon>Eukaryota</taxon>
        <taxon>Metazoa</taxon>
        <taxon>Ecdysozoa</taxon>
        <taxon>Arthropoda</taxon>
        <taxon>Hexapoda</taxon>
        <taxon>Insecta</taxon>
        <taxon>Pterygota</taxon>
        <taxon>Neoptera</taxon>
        <taxon>Polyneoptera</taxon>
        <taxon>Phasmatodea</taxon>
        <taxon>Verophasmatodea</taxon>
        <taxon>Anareolatae</taxon>
        <taxon>Phasmatidae</taxon>
        <taxon>Eurycanthinae</taxon>
        <taxon>Dryococelus</taxon>
    </lineage>
</organism>
<feature type="region of interest" description="Disordered" evidence="1">
    <location>
        <begin position="596"/>
        <end position="681"/>
    </location>
</feature>
<comment type="caution">
    <text evidence="2">The sequence shown here is derived from an EMBL/GenBank/DDBJ whole genome shotgun (WGS) entry which is preliminary data.</text>
</comment>
<feature type="region of interest" description="Disordered" evidence="1">
    <location>
        <begin position="534"/>
        <end position="564"/>
    </location>
</feature>
<proteinExistence type="predicted"/>
<dbReference type="EMBL" id="JARBHB010000009">
    <property type="protein sequence ID" value="KAJ8876082.1"/>
    <property type="molecule type" value="Genomic_DNA"/>
</dbReference>
<feature type="compositionally biased region" description="Low complexity" evidence="1">
    <location>
        <begin position="333"/>
        <end position="343"/>
    </location>
</feature>
<feature type="region of interest" description="Disordered" evidence="1">
    <location>
        <begin position="332"/>
        <end position="352"/>
    </location>
</feature>
<dbReference type="Proteomes" id="UP001159363">
    <property type="component" value="Chromosome 8"/>
</dbReference>
<name>A0ABQ9GVQ0_9NEOP</name>
<feature type="compositionally biased region" description="Polar residues" evidence="1">
    <location>
        <begin position="670"/>
        <end position="681"/>
    </location>
</feature>
<evidence type="ECO:0000313" key="2">
    <source>
        <dbReference type="EMBL" id="KAJ8876082.1"/>
    </source>
</evidence>
<sequence length="1042" mass="116248">MPEGTQNYEGAHNNLRGCPRFIASEEADIVTAFRREVAHIDGSHQADGVILAICRRPGASKECEERLAFARCLCRAIRIVNSGYSASTPSDAITGWISSRRREWNRHIDRTQGDKIIRIVSDERPREVLKDRQRRGMGFSLVPLEWRRSKKRRIFAKVVNDAQREQSPRMDASWGAYQNRFRGAYPRTGVVARPGGNLIAGNDRHIWAGKVIVESSQMRSNAPMGAVGRRACVLSPCAKGRRGWEKLHTASISTPGNLKLPPPPPPINKLPLTASCGRACYPRVILLRQKSAQLCRLIGIGCSRGLSEPGFDFQPGRFEDFRMRESWRTMPLVSGGSSRGSPVSPAPFHSGSSPYAPRFTPIGSQDLDLMVEACPLEVAELTPRAARAGIKYTAAPDCATSQFNFSPQKPIQIHPEYFRHLLDQDAGSNVTKRHGFRRRAHLPKLVSKLVVDCAALPSTNHRNISPLHTSRQAFLLLHPRRQKSRPILRRGNRPNRRLGTRSLPHFLSRDAEIGQTAGWGRALYPISSLATRRSAKPQLGDALSTPFPLSRRGDRPNRSLGTRSLPHFLSRDAEIGQTAGWGRALYPISSLATRRSAKPQVGDALSTPFPLSRRGDRPNSSLGTRSLPHFLSRDVDTRTRRSWAQGRDSDGRALHEVKDARGPFQLPSRGHSSTRGNYSDAVITSSDRDDARRLWRRPGQDPRLPRNHAEVNFCSSRIAVKKNTINHLKQSRDETLESAQSTMHGLQDDRAGIKVGNDAFYSTVKRGGYGAAPEYKGRGEREIPEKNHPVTIPTYERSPAGNRFRDDANALVTQEIGFDCVGDTAVAYDDRIIKRLSIDTSFIKIGAIGAMPEWSIRNVTHRVKIITLHLLRRRRSLTADRDGITLRTAEFGGSKFRSEVREEYKFVEHRLRRKQRESGQSEPKKLSESFYTIPAPQFHATWLTIRPHNRRDSSAVWGGRIKLSPTLSGQSTSGARRGWKLCLVAGRHLAVARTSRSAHIVFLVGLVSKGPGITGVEGRSFMRRVPHPLSTFAAQCVRVCTD</sequence>
<keyword evidence="3" id="KW-1185">Reference proteome</keyword>
<protein>
    <submittedName>
        <fullName evidence="2">Uncharacterized protein</fullName>
    </submittedName>
</protein>
<accession>A0ABQ9GVQ0</accession>
<feature type="compositionally biased region" description="Basic and acidic residues" evidence="1">
    <location>
        <begin position="647"/>
        <end position="661"/>
    </location>
</feature>
<evidence type="ECO:0000256" key="1">
    <source>
        <dbReference type="SAM" id="MobiDB-lite"/>
    </source>
</evidence>
<reference evidence="2 3" key="1">
    <citation type="submission" date="2023-02" db="EMBL/GenBank/DDBJ databases">
        <title>LHISI_Scaffold_Assembly.</title>
        <authorList>
            <person name="Stuart O.P."/>
            <person name="Cleave R."/>
            <person name="Magrath M.J.L."/>
            <person name="Mikheyev A.S."/>
        </authorList>
    </citation>
    <scope>NUCLEOTIDE SEQUENCE [LARGE SCALE GENOMIC DNA]</scope>
    <source>
        <strain evidence="2">Daus_M_001</strain>
        <tissue evidence="2">Leg muscle</tissue>
    </source>
</reference>